<evidence type="ECO:0000256" key="2">
    <source>
        <dbReference type="ARBA" id="ARBA00022598"/>
    </source>
</evidence>
<dbReference type="PROSITE" id="PS00455">
    <property type="entry name" value="AMP_BINDING"/>
    <property type="match status" value="1"/>
</dbReference>
<dbReference type="EMBL" id="JAFBEC010000001">
    <property type="protein sequence ID" value="MBM7631148.1"/>
    <property type="molecule type" value="Genomic_DNA"/>
</dbReference>
<protein>
    <submittedName>
        <fullName evidence="5">Long-chain acyl-CoA synthetase</fullName>
        <ecNumber evidence="5">6.2.1.3</ecNumber>
    </submittedName>
</protein>
<organism evidence="5 6">
    <name type="scientific">Geomicrobium sediminis</name>
    <dbReference type="NCBI Taxonomy" id="1347788"/>
    <lineage>
        <taxon>Bacteria</taxon>
        <taxon>Bacillati</taxon>
        <taxon>Bacillota</taxon>
        <taxon>Bacilli</taxon>
        <taxon>Bacillales</taxon>
        <taxon>Geomicrobium</taxon>
    </lineage>
</organism>
<dbReference type="PANTHER" id="PTHR24096:SF149">
    <property type="entry name" value="AMP-BINDING DOMAIN-CONTAINING PROTEIN-RELATED"/>
    <property type="match status" value="1"/>
</dbReference>
<dbReference type="InterPro" id="IPR000873">
    <property type="entry name" value="AMP-dep_synth/lig_dom"/>
</dbReference>
<dbReference type="Gene3D" id="3.30.300.30">
    <property type="match status" value="1"/>
</dbReference>
<comment type="similarity">
    <text evidence="1">Belongs to the ATP-dependent AMP-binding enzyme family.</text>
</comment>
<sequence>MTQLTYPQQPVHHILKGSARRYGERLVLIDQEEHLTYEQLYKDSLKFARALVRLGIEKGDVVCVHLPNCSSFLVAYYGTLISGATFTPANPLLSEDELSHQLNDARARVIITSNSAVSFKETLIEHIIYVSDEGVEGLNFKQLLQQEEATPVAIDIDVESDLAHIAYTGGTTGRSKGVMLTHANVVTNVVQSCCFTNGGVAEVEDEAIVLNELPGDKEKYAIPFGTGRLLNVTPWYHAMGTVGYLNNVLLQGSTIILIKRFEPKSFLEAIAYHQVTSVGGAAPMFHALINVPGIEKMDLSSVKQVRSGASPISKVALEKLKGIFRNATVTEAYGLSEATMMLTSNPAEIGGKTKVGSVGIPTYDTKIRIVKEDGSEAATGEVGEVAGKGPQIMQGYLNNREETAIALRDGWLYTGDLGYVDDEGYVYIVDRKKDLILYKGYNVYPKELEEILYRHPEVATVAVVGVPHEINGEIPVAFVVLKNDQPTEPMKQALMGYVNDQVTPYKKIREVAFVKELPTSGAGKVLKRALRDRASEWLKLNQ</sequence>
<reference evidence="5 6" key="1">
    <citation type="submission" date="2021-01" db="EMBL/GenBank/DDBJ databases">
        <title>Genomic Encyclopedia of Type Strains, Phase IV (KMG-IV): sequencing the most valuable type-strain genomes for metagenomic binning, comparative biology and taxonomic classification.</title>
        <authorList>
            <person name="Goeker M."/>
        </authorList>
    </citation>
    <scope>NUCLEOTIDE SEQUENCE [LARGE SCALE GENOMIC DNA]</scope>
    <source>
        <strain evidence="5 6">DSM 25540</strain>
    </source>
</reference>
<feature type="domain" description="AMP-dependent synthetase/ligase" evidence="3">
    <location>
        <begin position="18"/>
        <end position="397"/>
    </location>
</feature>
<gene>
    <name evidence="5" type="ORF">JOD17_000239</name>
</gene>
<dbReference type="InterPro" id="IPR045851">
    <property type="entry name" value="AMP-bd_C_sf"/>
</dbReference>
<dbReference type="Proteomes" id="UP000741863">
    <property type="component" value="Unassembled WGS sequence"/>
</dbReference>
<evidence type="ECO:0000313" key="5">
    <source>
        <dbReference type="EMBL" id="MBM7631148.1"/>
    </source>
</evidence>
<evidence type="ECO:0000259" key="3">
    <source>
        <dbReference type="Pfam" id="PF00501"/>
    </source>
</evidence>
<evidence type="ECO:0000313" key="6">
    <source>
        <dbReference type="Proteomes" id="UP000741863"/>
    </source>
</evidence>
<dbReference type="Pfam" id="PF13193">
    <property type="entry name" value="AMP-binding_C"/>
    <property type="match status" value="1"/>
</dbReference>
<name>A0ABS2P6X9_9BACL</name>
<dbReference type="InterPro" id="IPR025110">
    <property type="entry name" value="AMP-bd_C"/>
</dbReference>
<keyword evidence="6" id="KW-1185">Reference proteome</keyword>
<dbReference type="PANTHER" id="PTHR24096">
    <property type="entry name" value="LONG-CHAIN-FATTY-ACID--COA LIGASE"/>
    <property type="match status" value="1"/>
</dbReference>
<proteinExistence type="inferred from homology"/>
<dbReference type="Gene3D" id="3.40.50.12780">
    <property type="entry name" value="N-terminal domain of ligase-like"/>
    <property type="match status" value="1"/>
</dbReference>
<dbReference type="InterPro" id="IPR020845">
    <property type="entry name" value="AMP-binding_CS"/>
</dbReference>
<dbReference type="GO" id="GO:0004467">
    <property type="term" value="F:long-chain fatty acid-CoA ligase activity"/>
    <property type="evidence" value="ECO:0007669"/>
    <property type="project" value="UniProtKB-EC"/>
</dbReference>
<accession>A0ABS2P6X9</accession>
<dbReference type="EC" id="6.2.1.3" evidence="5"/>
<evidence type="ECO:0000259" key="4">
    <source>
        <dbReference type="Pfam" id="PF13193"/>
    </source>
</evidence>
<dbReference type="InterPro" id="IPR042099">
    <property type="entry name" value="ANL_N_sf"/>
</dbReference>
<dbReference type="Pfam" id="PF00501">
    <property type="entry name" value="AMP-binding"/>
    <property type="match status" value="1"/>
</dbReference>
<comment type="caution">
    <text evidence="5">The sequence shown here is derived from an EMBL/GenBank/DDBJ whole genome shotgun (WGS) entry which is preliminary data.</text>
</comment>
<feature type="domain" description="AMP-binding enzyme C-terminal" evidence="4">
    <location>
        <begin position="447"/>
        <end position="524"/>
    </location>
</feature>
<dbReference type="SUPFAM" id="SSF56801">
    <property type="entry name" value="Acetyl-CoA synthetase-like"/>
    <property type="match status" value="1"/>
</dbReference>
<keyword evidence="2 5" id="KW-0436">Ligase</keyword>
<dbReference type="RefSeq" id="WP_204695335.1">
    <property type="nucleotide sequence ID" value="NZ_JAFBEC010000001.1"/>
</dbReference>
<evidence type="ECO:0000256" key="1">
    <source>
        <dbReference type="ARBA" id="ARBA00006432"/>
    </source>
</evidence>